<feature type="compositionally biased region" description="Low complexity" evidence="1">
    <location>
        <begin position="149"/>
        <end position="166"/>
    </location>
</feature>
<dbReference type="EnsemblPlants" id="Kaladp0050s0032.1.v1.1">
    <property type="protein sequence ID" value="Kaladp0050s0032.1.v1.1"/>
    <property type="gene ID" value="Kaladp0050s0032.v1.1"/>
</dbReference>
<accession>A0A7N0U0M1</accession>
<proteinExistence type="predicted"/>
<evidence type="ECO:0000313" key="3">
    <source>
        <dbReference type="Proteomes" id="UP000594263"/>
    </source>
</evidence>
<evidence type="ECO:0000256" key="1">
    <source>
        <dbReference type="SAM" id="MobiDB-lite"/>
    </source>
</evidence>
<protein>
    <submittedName>
        <fullName evidence="2">Uncharacterized protein</fullName>
    </submittedName>
</protein>
<sequence>MDLEAAREHRGKLQVELDAISNGATTLSLVPRLVTMEVRRLDEDITRESLISLSDPREGACCITVAVEGVLMLPKVSNEFGFKDQTSEEGFVEGLKAELEAVNNFHHPLPLTSQLIQRVIDCMEEHIASGRTPRRLFESIYHDGSVDDAQQAGAGEGSSSSSAEAEAAAEEAAVAAVAAAVAAQKPAERQRTRFWRENLHQGITDAIGRANQQNPQGATFDQVVDMLRQNPSIEFDEEVRSIAYERFLGAVYFPDTPVDQSKCGQQ</sequence>
<reference evidence="2" key="1">
    <citation type="submission" date="2021-01" db="UniProtKB">
        <authorList>
            <consortium name="EnsemblPlants"/>
        </authorList>
    </citation>
    <scope>IDENTIFICATION</scope>
</reference>
<dbReference type="AlphaFoldDB" id="A0A7N0U0M1"/>
<organism evidence="2 3">
    <name type="scientific">Kalanchoe fedtschenkoi</name>
    <name type="common">Lavender scallops</name>
    <name type="synonym">South American air plant</name>
    <dbReference type="NCBI Taxonomy" id="63787"/>
    <lineage>
        <taxon>Eukaryota</taxon>
        <taxon>Viridiplantae</taxon>
        <taxon>Streptophyta</taxon>
        <taxon>Embryophyta</taxon>
        <taxon>Tracheophyta</taxon>
        <taxon>Spermatophyta</taxon>
        <taxon>Magnoliopsida</taxon>
        <taxon>eudicotyledons</taxon>
        <taxon>Gunneridae</taxon>
        <taxon>Pentapetalae</taxon>
        <taxon>Saxifragales</taxon>
        <taxon>Crassulaceae</taxon>
        <taxon>Kalanchoe</taxon>
    </lineage>
</organism>
<dbReference type="Gramene" id="Kaladp0050s0032.1.v1.1">
    <property type="protein sequence ID" value="Kaladp0050s0032.1.v1.1"/>
    <property type="gene ID" value="Kaladp0050s0032.v1.1"/>
</dbReference>
<name>A0A7N0U0M1_KALFE</name>
<feature type="region of interest" description="Disordered" evidence="1">
    <location>
        <begin position="147"/>
        <end position="166"/>
    </location>
</feature>
<evidence type="ECO:0000313" key="2">
    <source>
        <dbReference type="EnsemblPlants" id="Kaladp0050s0032.1.v1.1"/>
    </source>
</evidence>
<keyword evidence="3" id="KW-1185">Reference proteome</keyword>
<dbReference type="Proteomes" id="UP000594263">
    <property type="component" value="Unplaced"/>
</dbReference>